<feature type="region of interest" description="Disordered" evidence="9">
    <location>
        <begin position="380"/>
        <end position="442"/>
    </location>
</feature>
<dbReference type="InterPro" id="IPR031160">
    <property type="entry name" value="F_BAR_dom"/>
</dbReference>
<dbReference type="InParanoid" id="A0A1C7NAF3"/>
<dbReference type="Pfam" id="PF00611">
    <property type="entry name" value="FCH"/>
    <property type="match status" value="1"/>
</dbReference>
<keyword evidence="2 6" id="KW-0728">SH3 domain</keyword>
<evidence type="ECO:0000256" key="2">
    <source>
        <dbReference type="ARBA" id="ARBA00022443"/>
    </source>
</evidence>
<organism evidence="12 13">
    <name type="scientific">Choanephora cucurbitarum</name>
    <dbReference type="NCBI Taxonomy" id="101091"/>
    <lineage>
        <taxon>Eukaryota</taxon>
        <taxon>Fungi</taxon>
        <taxon>Fungi incertae sedis</taxon>
        <taxon>Mucoromycota</taxon>
        <taxon>Mucoromycotina</taxon>
        <taxon>Mucoromycetes</taxon>
        <taxon>Mucorales</taxon>
        <taxon>Mucorineae</taxon>
        <taxon>Choanephoraceae</taxon>
        <taxon>Choanephoroideae</taxon>
        <taxon>Choanephora</taxon>
    </lineage>
</organism>
<gene>
    <name evidence="12" type="primary">imp2_1</name>
    <name evidence="12" type="ORF">A0J61_05964</name>
</gene>
<comment type="subcellular location">
    <subcellularLocation>
        <location evidence="1">Cytoplasm</location>
        <location evidence="1">Cytoskeleton</location>
    </subcellularLocation>
</comment>
<evidence type="ECO:0000259" key="11">
    <source>
        <dbReference type="PROSITE" id="PS51741"/>
    </source>
</evidence>
<feature type="region of interest" description="Disordered" evidence="9">
    <location>
        <begin position="529"/>
        <end position="583"/>
    </location>
</feature>
<reference evidence="12 13" key="1">
    <citation type="submission" date="2016-03" db="EMBL/GenBank/DDBJ databases">
        <title>Choanephora cucurbitarum.</title>
        <authorList>
            <person name="Min B."/>
            <person name="Park H."/>
            <person name="Park J.-H."/>
            <person name="Shin H.-D."/>
            <person name="Choi I.-G."/>
        </authorList>
    </citation>
    <scope>NUCLEOTIDE SEQUENCE [LARGE SCALE GENOMIC DNA]</scope>
    <source>
        <strain evidence="12 13">KUS-F28377</strain>
    </source>
</reference>
<keyword evidence="7 8" id="KW-0175">Coiled coil</keyword>
<dbReference type="AlphaFoldDB" id="A0A1C7NAF3"/>
<feature type="domain" description="SH3" evidence="10">
    <location>
        <begin position="693"/>
        <end position="762"/>
    </location>
</feature>
<feature type="compositionally biased region" description="Polar residues" evidence="9">
    <location>
        <begin position="605"/>
        <end position="620"/>
    </location>
</feature>
<dbReference type="InterPro" id="IPR001452">
    <property type="entry name" value="SH3_domain"/>
</dbReference>
<dbReference type="PROSITE" id="PS51741">
    <property type="entry name" value="F_BAR"/>
    <property type="match status" value="1"/>
</dbReference>
<feature type="region of interest" description="Disordered" evidence="9">
    <location>
        <begin position="605"/>
        <end position="641"/>
    </location>
</feature>
<dbReference type="PANTHER" id="PTHR23065">
    <property type="entry name" value="PROLINE-SERINE-THREONINE PHOSPHATASE INTERACTING PROTEIN 1"/>
    <property type="match status" value="1"/>
</dbReference>
<evidence type="ECO:0000256" key="1">
    <source>
        <dbReference type="ARBA" id="ARBA00004245"/>
    </source>
</evidence>
<dbReference type="SUPFAM" id="SSF103657">
    <property type="entry name" value="BAR/IMD domain-like"/>
    <property type="match status" value="1"/>
</dbReference>
<feature type="region of interest" description="Disordered" evidence="9">
    <location>
        <begin position="292"/>
        <end position="321"/>
    </location>
</feature>
<evidence type="ECO:0000259" key="10">
    <source>
        <dbReference type="PROSITE" id="PS50002"/>
    </source>
</evidence>
<protein>
    <submittedName>
        <fullName evidence="12">Septation protein imp2</fullName>
    </submittedName>
</protein>
<evidence type="ECO:0000313" key="13">
    <source>
        <dbReference type="Proteomes" id="UP000093000"/>
    </source>
</evidence>
<keyword evidence="13" id="KW-1185">Reference proteome</keyword>
<dbReference type="InterPro" id="IPR001060">
    <property type="entry name" value="FCH_dom"/>
</dbReference>
<dbReference type="Pfam" id="PF00018">
    <property type="entry name" value="SH3_1"/>
    <property type="match status" value="1"/>
</dbReference>
<comment type="caution">
    <text evidence="12">The sequence shown here is derived from an EMBL/GenBank/DDBJ whole genome shotgun (WGS) entry which is preliminary data.</text>
</comment>
<evidence type="ECO:0000256" key="7">
    <source>
        <dbReference type="PROSITE-ProRule" id="PRU01077"/>
    </source>
</evidence>
<evidence type="ECO:0000256" key="8">
    <source>
        <dbReference type="SAM" id="Coils"/>
    </source>
</evidence>
<feature type="domain" description="F-BAR" evidence="11">
    <location>
        <begin position="3"/>
        <end position="255"/>
    </location>
</feature>
<dbReference type="Proteomes" id="UP000093000">
    <property type="component" value="Unassembled WGS sequence"/>
</dbReference>
<dbReference type="PROSITE" id="PS50002">
    <property type="entry name" value="SH3"/>
    <property type="match status" value="1"/>
</dbReference>
<dbReference type="GO" id="GO:0005886">
    <property type="term" value="C:plasma membrane"/>
    <property type="evidence" value="ECO:0007669"/>
    <property type="project" value="TreeGrafter"/>
</dbReference>
<sequence>MATELTFANNFWENVDKNGITILMERMRGAKQTCERFKNAYEARALLEEEYGKTLLQIAQKQKPSSTENGSSQAAMNTIQKEFMSIAESHIHLANLLRENVSSPLAKLLDRQKSIRKELQTSIQKLYNKRQLQAHFVRRAHKRHNLEIEKANLLVQQQTNEKDKLAKFKSAEITIDKLKKIYDEGLVDLKKVTDEWNDEWRKTCENFEKLEQERLEFFKSNLSNCANLMLGSLENEIQACERINSQAMAINVEDDLAGFVKENKSSSIVPSPIEYIKIHAYYDANQEKESKYTSQNYKEAADNDEHSESEERFHTPIRRKRASTISELSNIQKDPSATIASIDMVDSLKIADGKINASPAPEIPSVQEPVLIMGVMEVYPSDEEDDEEEYEYITETESENEDEKNDSYDKPDEAVEETTLPNSPEEDSSNTALHSEQVKLLKEEADIPKADTDAFSGAPFVTSRLSSFVKDTTISPSDDREKVDSDLSVHLERYNTADHEYDVTSPSEAAAFELDDMLRKLDAKRIGRAEEENAREQANIRPTASISSPSASQRQQNRRSYIPSQYYQSKQSSLFNSTSSRRMSTVETTQSSFGSLRSNSNEFYDPFNSLSSKETTSDNNSSKRRSFVDSSTYQQPSAQTIRERMLLRSNNEESRLHQSISSSQDLHDVISKNHDSSVSSISTLNTIGSGKKNFVDYAIALYDYDMADEGEISFREGDLLGIISKSKDEEQGWWEASLLNRKNQKVIQSGLVPSNFLELVAK</sequence>
<dbReference type="SMART" id="SM00055">
    <property type="entry name" value="FCH"/>
    <property type="match status" value="1"/>
</dbReference>
<dbReference type="PRINTS" id="PR00452">
    <property type="entry name" value="SH3DOMAIN"/>
</dbReference>
<keyword evidence="4" id="KW-0597">Phosphoprotein</keyword>
<evidence type="ECO:0000256" key="9">
    <source>
        <dbReference type="SAM" id="MobiDB-lite"/>
    </source>
</evidence>
<feature type="compositionally biased region" description="Basic and acidic residues" evidence="9">
    <location>
        <begin position="299"/>
        <end position="314"/>
    </location>
</feature>
<dbReference type="PANTHER" id="PTHR23065:SF7">
    <property type="entry name" value="NOSTRIN, ISOFORM H"/>
    <property type="match status" value="1"/>
</dbReference>
<feature type="coiled-coil region" evidence="8">
    <location>
        <begin position="109"/>
        <end position="161"/>
    </location>
</feature>
<feature type="compositionally biased region" description="Polar residues" evidence="9">
    <location>
        <begin position="628"/>
        <end position="640"/>
    </location>
</feature>
<feature type="compositionally biased region" description="Polar residues" evidence="9">
    <location>
        <begin position="540"/>
        <end position="583"/>
    </location>
</feature>
<dbReference type="SMART" id="SM00326">
    <property type="entry name" value="SH3"/>
    <property type="match status" value="1"/>
</dbReference>
<evidence type="ECO:0000256" key="6">
    <source>
        <dbReference type="PROSITE-ProRule" id="PRU00192"/>
    </source>
</evidence>
<dbReference type="Gene3D" id="2.30.30.40">
    <property type="entry name" value="SH3 Domains"/>
    <property type="match status" value="1"/>
</dbReference>
<accession>A0A1C7NAF3</accession>
<dbReference type="GO" id="GO:0030036">
    <property type="term" value="P:actin cytoskeleton organization"/>
    <property type="evidence" value="ECO:0007669"/>
    <property type="project" value="UniProtKB-ARBA"/>
</dbReference>
<dbReference type="SUPFAM" id="SSF50044">
    <property type="entry name" value="SH3-domain"/>
    <property type="match status" value="1"/>
</dbReference>
<dbReference type="GO" id="GO:0030864">
    <property type="term" value="C:cortical actin cytoskeleton"/>
    <property type="evidence" value="ECO:0007669"/>
    <property type="project" value="UniProtKB-ARBA"/>
</dbReference>
<evidence type="ECO:0000256" key="3">
    <source>
        <dbReference type="ARBA" id="ARBA00022490"/>
    </source>
</evidence>
<evidence type="ECO:0000256" key="5">
    <source>
        <dbReference type="ARBA" id="ARBA00023212"/>
    </source>
</evidence>
<dbReference type="Gene3D" id="1.20.1270.60">
    <property type="entry name" value="Arfaptin homology (AH) domain/BAR domain"/>
    <property type="match status" value="1"/>
</dbReference>
<dbReference type="STRING" id="101091.A0A1C7NAF3"/>
<feature type="compositionally biased region" description="Acidic residues" evidence="9">
    <location>
        <begin position="380"/>
        <end position="404"/>
    </location>
</feature>
<dbReference type="CDD" id="cd00174">
    <property type="entry name" value="SH3"/>
    <property type="match status" value="1"/>
</dbReference>
<evidence type="ECO:0000256" key="4">
    <source>
        <dbReference type="ARBA" id="ARBA00022553"/>
    </source>
</evidence>
<dbReference type="InterPro" id="IPR027267">
    <property type="entry name" value="AH/BAR_dom_sf"/>
</dbReference>
<dbReference type="OrthoDB" id="5971719at2759"/>
<name>A0A1C7NAF3_9FUNG</name>
<dbReference type="EMBL" id="LUGH01000339">
    <property type="protein sequence ID" value="OBZ85990.1"/>
    <property type="molecule type" value="Genomic_DNA"/>
</dbReference>
<proteinExistence type="predicted"/>
<keyword evidence="3" id="KW-0963">Cytoplasm</keyword>
<keyword evidence="5" id="KW-0206">Cytoskeleton</keyword>
<dbReference type="FunCoup" id="A0A1C7NAF3">
    <property type="interactions" value="29"/>
</dbReference>
<dbReference type="InterPro" id="IPR036028">
    <property type="entry name" value="SH3-like_dom_sf"/>
</dbReference>
<evidence type="ECO:0000313" key="12">
    <source>
        <dbReference type="EMBL" id="OBZ85990.1"/>
    </source>
</evidence>
<dbReference type="GO" id="GO:0032153">
    <property type="term" value="C:cell division site"/>
    <property type="evidence" value="ECO:0007669"/>
    <property type="project" value="TreeGrafter"/>
</dbReference>